<sequence length="95" mass="10714">MVAWFQGQLSPEILGNISNAKHWIQVCSDVQSSTNASRTMIKSELRQGLATRAKSHRKTKVKKTRLSERRNTIGAEALEAISPTKLTRLLLYCME</sequence>
<reference evidence="1 2" key="1">
    <citation type="journal article" date="2024" name="G3 (Bethesda)">
        <title>Genome assembly of Hibiscus sabdariffa L. provides insights into metabolisms of medicinal natural products.</title>
        <authorList>
            <person name="Kim T."/>
        </authorList>
    </citation>
    <scope>NUCLEOTIDE SEQUENCE [LARGE SCALE GENOMIC DNA]</scope>
    <source>
        <strain evidence="1">TK-2024</strain>
        <tissue evidence="1">Old leaves</tissue>
    </source>
</reference>
<evidence type="ECO:0000313" key="2">
    <source>
        <dbReference type="Proteomes" id="UP001472677"/>
    </source>
</evidence>
<organism evidence="1 2">
    <name type="scientific">Hibiscus sabdariffa</name>
    <name type="common">roselle</name>
    <dbReference type="NCBI Taxonomy" id="183260"/>
    <lineage>
        <taxon>Eukaryota</taxon>
        <taxon>Viridiplantae</taxon>
        <taxon>Streptophyta</taxon>
        <taxon>Embryophyta</taxon>
        <taxon>Tracheophyta</taxon>
        <taxon>Spermatophyta</taxon>
        <taxon>Magnoliopsida</taxon>
        <taxon>eudicotyledons</taxon>
        <taxon>Gunneridae</taxon>
        <taxon>Pentapetalae</taxon>
        <taxon>rosids</taxon>
        <taxon>malvids</taxon>
        <taxon>Malvales</taxon>
        <taxon>Malvaceae</taxon>
        <taxon>Malvoideae</taxon>
        <taxon>Hibiscus</taxon>
    </lineage>
</organism>
<evidence type="ECO:0000313" key="1">
    <source>
        <dbReference type="EMBL" id="KAK8513254.1"/>
    </source>
</evidence>
<dbReference type="EMBL" id="JBBPBM010000070">
    <property type="protein sequence ID" value="KAK8513254.1"/>
    <property type="molecule type" value="Genomic_DNA"/>
</dbReference>
<protein>
    <submittedName>
        <fullName evidence="1">Uncharacterized protein</fullName>
    </submittedName>
</protein>
<accession>A0ABR2C1I7</accession>
<dbReference type="Proteomes" id="UP001472677">
    <property type="component" value="Unassembled WGS sequence"/>
</dbReference>
<keyword evidence="2" id="KW-1185">Reference proteome</keyword>
<comment type="caution">
    <text evidence="1">The sequence shown here is derived from an EMBL/GenBank/DDBJ whole genome shotgun (WGS) entry which is preliminary data.</text>
</comment>
<proteinExistence type="predicted"/>
<name>A0ABR2C1I7_9ROSI</name>
<gene>
    <name evidence="1" type="ORF">V6N12_037744</name>
</gene>